<dbReference type="InterPro" id="IPR038081">
    <property type="entry name" value="CalX-like_sf"/>
</dbReference>
<dbReference type="PANTHER" id="PTHR11878:SF65">
    <property type="entry name" value="NA_CA-EXCHANGE PROTEIN, ISOFORM G"/>
    <property type="match status" value="1"/>
</dbReference>
<dbReference type="EMBL" id="JARRAG010000002">
    <property type="protein sequence ID" value="MDG3006073.1"/>
    <property type="molecule type" value="Genomic_DNA"/>
</dbReference>
<dbReference type="InterPro" id="IPR003644">
    <property type="entry name" value="Calx_beta"/>
</dbReference>
<feature type="domain" description="Calx-beta" evidence="5">
    <location>
        <begin position="26"/>
        <end position="128"/>
    </location>
</feature>
<dbReference type="SUPFAM" id="SSF141072">
    <property type="entry name" value="CalX-like"/>
    <property type="match status" value="2"/>
</dbReference>
<dbReference type="PANTHER" id="PTHR11878">
    <property type="entry name" value="SODIUM/CALCIUM EXCHANGER"/>
    <property type="match status" value="1"/>
</dbReference>
<evidence type="ECO:0000256" key="1">
    <source>
        <dbReference type="ARBA" id="ARBA00022729"/>
    </source>
</evidence>
<dbReference type="InterPro" id="IPR051171">
    <property type="entry name" value="CaCA"/>
</dbReference>
<keyword evidence="3" id="KW-0106">Calcium</keyword>
<dbReference type="Gene3D" id="2.60.40.2030">
    <property type="match status" value="2"/>
</dbReference>
<evidence type="ECO:0000259" key="5">
    <source>
        <dbReference type="SMART" id="SM00237"/>
    </source>
</evidence>
<name>A0ABT6FF98_9BACT</name>
<evidence type="ECO:0000313" key="6">
    <source>
        <dbReference type="EMBL" id="MDG3006073.1"/>
    </source>
</evidence>
<organism evidence="6 7">
    <name type="scientific">Paludisphaera mucosa</name>
    <dbReference type="NCBI Taxonomy" id="3030827"/>
    <lineage>
        <taxon>Bacteria</taxon>
        <taxon>Pseudomonadati</taxon>
        <taxon>Planctomycetota</taxon>
        <taxon>Planctomycetia</taxon>
        <taxon>Isosphaerales</taxon>
        <taxon>Isosphaeraceae</taxon>
        <taxon>Paludisphaera</taxon>
    </lineage>
</organism>
<keyword evidence="4" id="KW-0813">Transport</keyword>
<reference evidence="6 7" key="1">
    <citation type="submission" date="2023-03" db="EMBL/GenBank/DDBJ databases">
        <title>Paludisphaera mucosa sp. nov. a novel planctomycete from northern fen.</title>
        <authorList>
            <person name="Ivanova A."/>
        </authorList>
    </citation>
    <scope>NUCLEOTIDE SEQUENCE [LARGE SCALE GENOMIC DNA]</scope>
    <source>
        <strain evidence="6 7">Pla2</strain>
    </source>
</reference>
<evidence type="ECO:0000313" key="7">
    <source>
        <dbReference type="Proteomes" id="UP001216907"/>
    </source>
</evidence>
<dbReference type="RefSeq" id="WP_277862377.1">
    <property type="nucleotide sequence ID" value="NZ_JARRAG010000002.1"/>
</dbReference>
<gene>
    <name evidence="6" type="ORF">PZE19_20050</name>
</gene>
<keyword evidence="4" id="KW-0406">Ion transport</keyword>
<keyword evidence="1" id="KW-0732">Signal</keyword>
<evidence type="ECO:0000256" key="4">
    <source>
        <dbReference type="ARBA" id="ARBA00023065"/>
    </source>
</evidence>
<evidence type="ECO:0000256" key="3">
    <source>
        <dbReference type="ARBA" id="ARBA00022837"/>
    </source>
</evidence>
<comment type="caution">
    <text evidence="6">The sequence shown here is derived from an EMBL/GenBank/DDBJ whole genome shotgun (WGS) entry which is preliminary data.</text>
</comment>
<proteinExistence type="predicted"/>
<evidence type="ECO:0000256" key="2">
    <source>
        <dbReference type="ARBA" id="ARBA00022737"/>
    </source>
</evidence>
<feature type="domain" description="Calx-beta" evidence="5">
    <location>
        <begin position="140"/>
        <end position="242"/>
    </location>
</feature>
<keyword evidence="2" id="KW-0677">Repeat</keyword>
<accession>A0ABT6FF98</accession>
<sequence>MMIQRFVPGRRRSVAPRATTLRTRPAVEPMERRELLASALTIGNPRVVEGTGGAGPAMSFTVSLLIPSTVPVTVSYNTADRTARAGSDYVAASGTLTFAPGELAKSVPVTIVPDALPEPTESFTMNLSNPINAILSGATGLGSIVDDDTAVAPALSVADVRMSRGLGGSRTMSFTIALNAAQAAPVTVTAATGNWSAVAGVDYAASTQVFTFAPGETSKTFSVTIYGTPTPVAEKKFLVRLRGTTAALARGTAAGTLVFGA</sequence>
<protein>
    <submittedName>
        <fullName evidence="6">Calx-beta domain-containing protein</fullName>
    </submittedName>
</protein>
<dbReference type="SMART" id="SM00237">
    <property type="entry name" value="Calx_beta"/>
    <property type="match status" value="2"/>
</dbReference>
<dbReference type="Pfam" id="PF03160">
    <property type="entry name" value="Calx-beta"/>
    <property type="match status" value="2"/>
</dbReference>
<dbReference type="Proteomes" id="UP001216907">
    <property type="component" value="Unassembled WGS sequence"/>
</dbReference>
<keyword evidence="7" id="KW-1185">Reference proteome</keyword>